<proteinExistence type="predicted"/>
<reference evidence="2 3" key="1">
    <citation type="submission" date="2019-02" db="EMBL/GenBank/DDBJ databases">
        <title>Draft genome sequence of Amycolatopsis sp. 8-3EHSu isolated from roots of Suaeda maritima.</title>
        <authorList>
            <person name="Duangmal K."/>
            <person name="Chantavorakit T."/>
        </authorList>
    </citation>
    <scope>NUCLEOTIDE SEQUENCE [LARGE SCALE GENOMIC DNA]</scope>
    <source>
        <strain evidence="2 3">8-3EHSu</strain>
    </source>
</reference>
<dbReference type="PANTHER" id="PTHR35525:SF3">
    <property type="entry name" value="BLL6575 PROTEIN"/>
    <property type="match status" value="1"/>
</dbReference>
<dbReference type="Gene3D" id="1.10.3300.10">
    <property type="entry name" value="Jann2411-like domain"/>
    <property type="match status" value="1"/>
</dbReference>
<dbReference type="InterPro" id="IPR010852">
    <property type="entry name" value="ABATE"/>
</dbReference>
<comment type="caution">
    <text evidence="2">The sequence shown here is derived from an EMBL/GenBank/DDBJ whole genome shotgun (WGS) entry which is preliminary data.</text>
</comment>
<evidence type="ECO:0000259" key="1">
    <source>
        <dbReference type="Pfam" id="PF11706"/>
    </source>
</evidence>
<organism evidence="2 3">
    <name type="scientific">Amycolatopsis suaedae</name>
    <dbReference type="NCBI Taxonomy" id="2510978"/>
    <lineage>
        <taxon>Bacteria</taxon>
        <taxon>Bacillati</taxon>
        <taxon>Actinomycetota</taxon>
        <taxon>Actinomycetes</taxon>
        <taxon>Pseudonocardiales</taxon>
        <taxon>Pseudonocardiaceae</taxon>
        <taxon>Amycolatopsis</taxon>
    </lineage>
</organism>
<dbReference type="SUPFAM" id="SSF160904">
    <property type="entry name" value="Jann2411-like"/>
    <property type="match status" value="1"/>
</dbReference>
<dbReference type="RefSeq" id="WP_130478966.1">
    <property type="nucleotide sequence ID" value="NZ_SFCC01000018.1"/>
</dbReference>
<gene>
    <name evidence="2" type="ORF">EWH70_30245</name>
</gene>
<evidence type="ECO:0000313" key="2">
    <source>
        <dbReference type="EMBL" id="RZQ60266.1"/>
    </source>
</evidence>
<dbReference type="InterPro" id="IPR023286">
    <property type="entry name" value="ABATE_dom_sf"/>
</dbReference>
<sequence length="181" mass="19800">MHLNPYGEDPVRLAMDLAATPPRTHAELTARCRAAGVVAPRDAQPADLADIEVFLREWLAVVDATEPAERVRLLNDLLADSSAYPRVTDHAGTGWHIHYRDDDLPMAKVLRALISVGTALHLTGRGMDRLHRCALAECGRAFGDFSRGGRQRYCSPACANRDAVRRHRARTARASAASARG</sequence>
<dbReference type="AlphaFoldDB" id="A0A4Q7J1E6"/>
<protein>
    <submittedName>
        <fullName evidence="2">CGNR zinc finger domain-containing protein</fullName>
    </submittedName>
</protein>
<keyword evidence="3" id="KW-1185">Reference proteome</keyword>
<evidence type="ECO:0000313" key="3">
    <source>
        <dbReference type="Proteomes" id="UP000292003"/>
    </source>
</evidence>
<dbReference type="Proteomes" id="UP000292003">
    <property type="component" value="Unassembled WGS sequence"/>
</dbReference>
<accession>A0A4Q7J1E6</accession>
<dbReference type="Pfam" id="PF11706">
    <property type="entry name" value="zf-CGNR"/>
    <property type="match status" value="1"/>
</dbReference>
<dbReference type="EMBL" id="SFCC01000018">
    <property type="protein sequence ID" value="RZQ60266.1"/>
    <property type="molecule type" value="Genomic_DNA"/>
</dbReference>
<name>A0A4Q7J1E6_9PSEU</name>
<dbReference type="PANTHER" id="PTHR35525">
    <property type="entry name" value="BLL6575 PROTEIN"/>
    <property type="match status" value="1"/>
</dbReference>
<feature type="domain" description="Zinc finger CGNR" evidence="1">
    <location>
        <begin position="129"/>
        <end position="170"/>
    </location>
</feature>
<dbReference type="InterPro" id="IPR021005">
    <property type="entry name" value="Znf_CGNR"/>
</dbReference>
<dbReference type="OrthoDB" id="3531194at2"/>